<dbReference type="STRING" id="1890683.A0A427YNH1"/>
<feature type="compositionally biased region" description="Low complexity" evidence="1">
    <location>
        <begin position="1708"/>
        <end position="1729"/>
    </location>
</feature>
<protein>
    <submittedName>
        <fullName evidence="2">Uncharacterized protein</fullName>
    </submittedName>
</protein>
<dbReference type="Proteomes" id="UP000279259">
    <property type="component" value="Unassembled WGS sequence"/>
</dbReference>
<feature type="compositionally biased region" description="Low complexity" evidence="1">
    <location>
        <begin position="827"/>
        <end position="837"/>
    </location>
</feature>
<evidence type="ECO:0000313" key="2">
    <source>
        <dbReference type="EMBL" id="RSH92607.1"/>
    </source>
</evidence>
<gene>
    <name evidence="2" type="ORF">EHS25_008052</name>
</gene>
<feature type="compositionally biased region" description="Low complexity" evidence="1">
    <location>
        <begin position="468"/>
        <end position="484"/>
    </location>
</feature>
<organism evidence="2 3">
    <name type="scientific">Saitozyma podzolica</name>
    <dbReference type="NCBI Taxonomy" id="1890683"/>
    <lineage>
        <taxon>Eukaryota</taxon>
        <taxon>Fungi</taxon>
        <taxon>Dikarya</taxon>
        <taxon>Basidiomycota</taxon>
        <taxon>Agaricomycotina</taxon>
        <taxon>Tremellomycetes</taxon>
        <taxon>Tremellales</taxon>
        <taxon>Trimorphomycetaceae</taxon>
        <taxon>Saitozyma</taxon>
    </lineage>
</organism>
<proteinExistence type="predicted"/>
<feature type="compositionally biased region" description="Basic and acidic residues" evidence="1">
    <location>
        <begin position="1826"/>
        <end position="1843"/>
    </location>
</feature>
<feature type="region of interest" description="Disordered" evidence="1">
    <location>
        <begin position="1"/>
        <end position="26"/>
    </location>
</feature>
<feature type="compositionally biased region" description="Polar residues" evidence="1">
    <location>
        <begin position="344"/>
        <end position="380"/>
    </location>
</feature>
<accession>A0A427YNH1</accession>
<feature type="compositionally biased region" description="Polar residues" evidence="1">
    <location>
        <begin position="1675"/>
        <end position="1688"/>
    </location>
</feature>
<dbReference type="PANTHER" id="PTHR37988:SF1">
    <property type="entry name" value="UPF0592 MEMBRANE PROTEIN C7D4.03C"/>
    <property type="match status" value="1"/>
</dbReference>
<feature type="region of interest" description="Disordered" evidence="1">
    <location>
        <begin position="726"/>
        <end position="947"/>
    </location>
</feature>
<feature type="compositionally biased region" description="Low complexity" evidence="1">
    <location>
        <begin position="1807"/>
        <end position="1818"/>
    </location>
</feature>
<dbReference type="OrthoDB" id="296767at2759"/>
<feature type="region of interest" description="Disordered" evidence="1">
    <location>
        <begin position="107"/>
        <end position="642"/>
    </location>
</feature>
<feature type="compositionally biased region" description="Polar residues" evidence="1">
    <location>
        <begin position="760"/>
        <end position="778"/>
    </location>
</feature>
<comment type="caution">
    <text evidence="2">The sequence shown here is derived from an EMBL/GenBank/DDBJ whole genome shotgun (WGS) entry which is preliminary data.</text>
</comment>
<name>A0A427YNH1_9TREE</name>
<feature type="compositionally biased region" description="Basic and acidic residues" evidence="1">
    <location>
        <begin position="1616"/>
        <end position="1625"/>
    </location>
</feature>
<feature type="region of interest" description="Disordered" evidence="1">
    <location>
        <begin position="1613"/>
        <end position="1843"/>
    </location>
</feature>
<feature type="compositionally biased region" description="Polar residues" evidence="1">
    <location>
        <begin position="668"/>
        <end position="681"/>
    </location>
</feature>
<feature type="compositionally biased region" description="Basic and acidic residues" evidence="1">
    <location>
        <begin position="507"/>
        <end position="516"/>
    </location>
</feature>
<keyword evidence="3" id="KW-1185">Reference proteome</keyword>
<feature type="compositionally biased region" description="Polar residues" evidence="1">
    <location>
        <begin position="388"/>
        <end position="399"/>
    </location>
</feature>
<feature type="compositionally biased region" description="Basic residues" evidence="1">
    <location>
        <begin position="1630"/>
        <end position="1644"/>
    </location>
</feature>
<feature type="compositionally biased region" description="Low complexity" evidence="1">
    <location>
        <begin position="863"/>
        <end position="874"/>
    </location>
</feature>
<feature type="compositionally biased region" description="Polar residues" evidence="1">
    <location>
        <begin position="560"/>
        <end position="569"/>
    </location>
</feature>
<feature type="compositionally biased region" description="Low complexity" evidence="1">
    <location>
        <begin position="268"/>
        <end position="284"/>
    </location>
</feature>
<feature type="compositionally biased region" description="Polar residues" evidence="1">
    <location>
        <begin position="879"/>
        <end position="891"/>
    </location>
</feature>
<feature type="compositionally biased region" description="Low complexity" evidence="1">
    <location>
        <begin position="1661"/>
        <end position="1673"/>
    </location>
</feature>
<feature type="compositionally biased region" description="Pro residues" evidence="1">
    <location>
        <begin position="605"/>
        <end position="617"/>
    </location>
</feature>
<dbReference type="InterPro" id="IPR013887">
    <property type="entry name" value="UPF0592"/>
</dbReference>
<feature type="region of interest" description="Disordered" evidence="1">
    <location>
        <begin position="656"/>
        <end position="702"/>
    </location>
</feature>
<evidence type="ECO:0000313" key="3">
    <source>
        <dbReference type="Proteomes" id="UP000279259"/>
    </source>
</evidence>
<feature type="compositionally biased region" description="Basic and acidic residues" evidence="1">
    <location>
        <begin position="431"/>
        <end position="442"/>
    </location>
</feature>
<evidence type="ECO:0000256" key="1">
    <source>
        <dbReference type="SAM" id="MobiDB-lite"/>
    </source>
</evidence>
<dbReference type="EMBL" id="RSCD01000005">
    <property type="protein sequence ID" value="RSH92607.1"/>
    <property type="molecule type" value="Genomic_DNA"/>
</dbReference>
<dbReference type="Pfam" id="PF08578">
    <property type="entry name" value="DUF1765"/>
    <property type="match status" value="1"/>
</dbReference>
<sequence>MQVAPAGPSRPKESSRSSRRRVGSYGPVVLGGGAGALGSSRAGTSEVSVVVLDYLVVLVSGRREAVIPFAIPDQRVFIVPSLPQLPSLIPIPHLAVLRLRPPSNPASLSPNLAAKPLSMPPHPVRAPSPASGASSASASASVSNNSLSSTASTSSRTFTLKTPHSKLDHSRGSPIIASGSGSFEGALSGSPTPTSLRQQLKEAPISPTPSQRVADPRRTADGVLRAAPAIARSPLPRLPPTPSRPESLPAHPASRGLAFPSLNNAGDATQRSASTRTPAATATAMDDSPPRMARHPQQGRLPPAAFVAMKDGHSPSRPSFERASTAPSTSSSLAVPEAPRPRSSLDQLRSTSPTPARGRQTSLSTPPSTILDPAQTQQPTGPRMNLLRTASRQGSTGSTPPLRARRSEDLLRPSTDALRPSLDSWRPSVDALREPSKKELKAMQKAAQRDLGVANGTSTPDDKETGRKTSGLSLKKSSGALKALFTRGASGKSKDKERETTPPLPSSEERGKERCAPRSRLSTAEERPRPSFSSVGRPRTPGSPSPNPGASSSPAMAPTQGRSSFSTERTMYPAVPVGQRLPPPPTLLSVSEPPEAPRQRIPSRDLPPLPPPSPVPPADASSASGPTQPAPSTLHTKVDPSSLPYLGVRASVLLENRSPSPHVENRSETVSPASSVSTTRPAYTPLGKNEAAGGSLDLDISPIMKPSKSLHLLSLPDLDLDFDVAFDKIGHSPSPSTPRRSPRRSPRSPHTPQSPMAPQRSLSTRITPHSSASPSLGKSKTERRRSKSFDGTGSPSGEDMWRKLFASNTSSSAPILSKQLSEPIPPAAAQTQIQTQTRVAQEVEEPAMIPTQRPVRVRQHNHSFSSQPSLPSSSDHVRTPSNASSTNETATPSPPHTPDDRLQRVAYPFPSPDRKMSKLNQTPVDDAEAASRPFSLGEPPNIPLPDVPTVEEPVTTPATAEVPPAPAAQIEAPVVQPIQMEPKKPTPPPARIRTLVNKSRVVVPETPMTVRILARDIDRLFYSFKYPAPQTTSADRANLVRNELLPLMLEIEKRPYNPAEEADNVVLREACFAWADALLLDLQVEQPANERGACLEGLAAIQESACLSEIALEAAPAHQKKFTRMMVRCMTFVMGKLGAKGVFHNTLLFSGRFLAFAFFRIPHVGEQLVTVLQPPKGALMRFTRPILLGATVPGEAQPKFPDHLRALCFDNSRSYSARLSSVSAEFTSEEEHEAFLFQPGNWLRRWQSDDSELFPAFYRAYHRQLARYLAPVVEHFEGLNQPVPASVLLRAPGYAHLATIFAKKCHSYILGSVNAVTTSSSSQNFEAQETAGFRGSQKPAVLETANRRLVETISTFANLRVMIPLTATNRVIEVDGTQLWGDVIDVWTKNLISRTSLYAPKGVFSLFDLLDGIVDPPYETVGERSTDSLLDVSHLIYVIRLVLTQGEHALTLVKVIAFVFTHWEVLTARAEDRRELCLELLLKKELFERLLLFWSQSVRSYVLRLVVFRLGHLHTTKEDGVDHEVEIESVRLLQARLDRIKQRHDELEPRPASLNEIEEEVDANPPLTPVDGTFGGGLTRSRSTITMISDSPQPHVGSANKAERLLGLGFGMDTAPRGEIEDNKTGKGSWWKKKLGGGKQKKRSPNPDASPSSSPSPSPSPALQASPSLQASPFIGSSSNASPASRNTPKMPAPPRLQAAAPITKLANSPQIVSPVSSNSSASSGSPISETTRKARPPTITTTAPLTEDDLPSPSKFAFEFELPTMSPRSDTFDPTPTPTSPRRNSEPPSPHQPQSPHMSRSFSKRSSLLPPSTASALEGIMASEATKKQEKEKKQERIKEQEEGYAPKLHAYAIRMLAELEDAQKEYDEWWSETGVGRMDGAPPRLTVAWPFHDGED</sequence>
<feature type="compositionally biased region" description="Polar residues" evidence="1">
    <location>
        <begin position="806"/>
        <end position="820"/>
    </location>
</feature>
<feature type="compositionally biased region" description="Low complexity" evidence="1">
    <location>
        <begin position="127"/>
        <end position="155"/>
    </location>
</feature>
<feature type="compositionally biased region" description="Low complexity" evidence="1">
    <location>
        <begin position="323"/>
        <end position="332"/>
    </location>
</feature>
<dbReference type="PANTHER" id="PTHR37988">
    <property type="entry name" value="UPF0592 MEMBRANE PROTEIN C7D4.03C"/>
    <property type="match status" value="1"/>
</dbReference>
<feature type="compositionally biased region" description="Polar residues" evidence="1">
    <location>
        <begin position="189"/>
        <end position="198"/>
    </location>
</feature>
<reference evidence="2 3" key="1">
    <citation type="submission" date="2018-11" db="EMBL/GenBank/DDBJ databases">
        <title>Genome sequence of Saitozyma podzolica DSM 27192.</title>
        <authorList>
            <person name="Aliyu H."/>
            <person name="Gorte O."/>
            <person name="Ochsenreither K."/>
        </authorList>
    </citation>
    <scope>NUCLEOTIDE SEQUENCE [LARGE SCALE GENOMIC DNA]</scope>
    <source>
        <strain evidence="2 3">DSM 27192</strain>
    </source>
</reference>